<keyword evidence="5 11" id="KW-0132">Cell division</keyword>
<dbReference type="GO" id="GO:0051083">
    <property type="term" value="P:'de novo' cotranslational protein folding"/>
    <property type="evidence" value="ECO:0007669"/>
    <property type="project" value="TreeGrafter"/>
</dbReference>
<dbReference type="InterPro" id="IPR036611">
    <property type="entry name" value="Trigger_fac_ribosome-bd_sf"/>
</dbReference>
<dbReference type="SUPFAM" id="SSF102735">
    <property type="entry name" value="Trigger factor ribosome-binding domain"/>
    <property type="match status" value="1"/>
</dbReference>
<dbReference type="GO" id="GO:0005737">
    <property type="term" value="C:cytoplasm"/>
    <property type="evidence" value="ECO:0007669"/>
    <property type="project" value="UniProtKB-SubCell"/>
</dbReference>
<dbReference type="OrthoDB" id="9767721at2"/>
<comment type="domain">
    <text evidence="11">Consists of 3 domains; the N-terminus binds the ribosome, the middle domain has PPIase activity, while the C-terminus has intrinsic chaperone activity on its own.</text>
</comment>
<dbReference type="PANTHER" id="PTHR30560">
    <property type="entry name" value="TRIGGER FACTOR CHAPERONE AND PEPTIDYL-PROLYL CIS/TRANS ISOMERASE"/>
    <property type="match status" value="1"/>
</dbReference>
<dbReference type="PROSITE" id="PS50059">
    <property type="entry name" value="FKBP_PPIASE"/>
    <property type="match status" value="1"/>
</dbReference>
<organism evidence="15 16">
    <name type="scientific">Marichromatium purpuratum 984</name>
    <dbReference type="NCBI Taxonomy" id="765910"/>
    <lineage>
        <taxon>Bacteria</taxon>
        <taxon>Pseudomonadati</taxon>
        <taxon>Pseudomonadota</taxon>
        <taxon>Gammaproteobacteria</taxon>
        <taxon>Chromatiales</taxon>
        <taxon>Chromatiaceae</taxon>
        <taxon>Marichromatium</taxon>
    </lineage>
</organism>
<comment type="subcellular location">
    <subcellularLocation>
        <location evidence="11">Cytoplasm</location>
    </subcellularLocation>
    <text evidence="11">About half TF is bound to the ribosome near the polypeptide exit tunnel while the other half is free in the cytoplasm.</text>
</comment>
<evidence type="ECO:0000256" key="2">
    <source>
        <dbReference type="ARBA" id="ARBA00005464"/>
    </source>
</evidence>
<feature type="domain" description="PPIase FKBP-type" evidence="14">
    <location>
        <begin position="161"/>
        <end position="249"/>
    </location>
</feature>
<gene>
    <name evidence="11" type="primary">tig</name>
    <name evidence="15" type="ORF">MARPU_03375</name>
</gene>
<keyword evidence="8 11" id="KW-0413">Isomerase</keyword>
<dbReference type="Pfam" id="PF05698">
    <property type="entry name" value="Trigger_C"/>
    <property type="match status" value="1"/>
</dbReference>
<dbReference type="GO" id="GO:0044183">
    <property type="term" value="F:protein folding chaperone"/>
    <property type="evidence" value="ECO:0007669"/>
    <property type="project" value="TreeGrafter"/>
</dbReference>
<dbReference type="GO" id="GO:0051301">
    <property type="term" value="P:cell division"/>
    <property type="evidence" value="ECO:0007669"/>
    <property type="project" value="UniProtKB-KW"/>
</dbReference>
<evidence type="ECO:0000256" key="12">
    <source>
        <dbReference type="PROSITE-ProRule" id="PRU00277"/>
    </source>
</evidence>
<keyword evidence="16" id="KW-1185">Reference proteome</keyword>
<evidence type="ECO:0000256" key="11">
    <source>
        <dbReference type="HAMAP-Rule" id="MF_00303"/>
    </source>
</evidence>
<dbReference type="NCBIfam" id="TIGR00115">
    <property type="entry name" value="tig"/>
    <property type="match status" value="1"/>
</dbReference>
<name>W0DWN2_MARPU</name>
<sequence>MQVSVESGEGLERRLKVELPSEQVSSAVDQRLQQLARSAKLPGFRPGKVPMKLVRKRYGAQVLEEVFGEQVQSSFYEAITQESLRPAGQPQVEPEIDVEAGRFAYVATFEVMPEVELATLEGRALKRPVCELAESDLDALIERLRDQHKTWTPVERAAAQGDQLTISFAGTMDGEAFEGGSAADVELELGSGRMIPGFEDGLIGATAGETRTLEVTFPEEYQVEALAGKPASFEVTVSQVAEPTLPKVDGEFVKRFGIEDGDVERFKNDVRENMARELKQRLEARTKEAVMDLLMEVNPVEVPQALVRDEIGSMQEEMRRSVGAQGDGVQLPDALFEEPARRRVALGLIIGELVKQQELKADQDRVQAMLDEMAATYENPQAVIDYYKAERGRMAALEAAVLESQVVDLVLDQATVEDEQTSFEALTNPGAAG</sequence>
<proteinExistence type="inferred from homology"/>
<dbReference type="HAMAP" id="MF_00303">
    <property type="entry name" value="Trigger_factor_Tig"/>
    <property type="match status" value="1"/>
</dbReference>
<dbReference type="EC" id="5.2.1.8" evidence="3 11"/>
<dbReference type="InterPro" id="IPR005215">
    <property type="entry name" value="Trig_fac"/>
</dbReference>
<dbReference type="Pfam" id="PF00254">
    <property type="entry name" value="FKBP_C"/>
    <property type="match status" value="1"/>
</dbReference>
<dbReference type="GO" id="GO:0043335">
    <property type="term" value="P:protein unfolding"/>
    <property type="evidence" value="ECO:0007669"/>
    <property type="project" value="TreeGrafter"/>
</dbReference>
<evidence type="ECO:0000256" key="5">
    <source>
        <dbReference type="ARBA" id="ARBA00022618"/>
    </source>
</evidence>
<evidence type="ECO:0000256" key="3">
    <source>
        <dbReference type="ARBA" id="ARBA00013194"/>
    </source>
</evidence>
<dbReference type="InterPro" id="IPR027304">
    <property type="entry name" value="Trigger_fact/SurA_dom_sf"/>
</dbReference>
<accession>W0DWN2</accession>
<evidence type="ECO:0000256" key="6">
    <source>
        <dbReference type="ARBA" id="ARBA00023110"/>
    </source>
</evidence>
<keyword evidence="6 11" id="KW-0697">Rotamase</keyword>
<dbReference type="GO" id="GO:0043022">
    <property type="term" value="F:ribosome binding"/>
    <property type="evidence" value="ECO:0007669"/>
    <property type="project" value="TreeGrafter"/>
</dbReference>
<evidence type="ECO:0000256" key="8">
    <source>
        <dbReference type="ARBA" id="ARBA00023235"/>
    </source>
</evidence>
<protein>
    <recommendedName>
        <fullName evidence="4 11">Trigger factor</fullName>
        <shortName evidence="11">TF</shortName>
        <ecNumber evidence="3 11">5.2.1.8</ecNumber>
    </recommendedName>
    <alternativeName>
        <fullName evidence="10 11">PPIase</fullName>
    </alternativeName>
</protein>
<reference evidence="15 16" key="1">
    <citation type="submission" date="2013-12" db="EMBL/GenBank/DDBJ databases">
        <authorList>
            <consortium name="DOE Joint Genome Institute"/>
            <person name="Bryant D.A."/>
            <person name="Huntemann M."/>
            <person name="Han J."/>
            <person name="Chen A."/>
            <person name="Kyrpides N."/>
            <person name="Mavromatis K."/>
            <person name="Markowitz V."/>
            <person name="Palaniappan K."/>
            <person name="Ivanova N."/>
            <person name="Schaumberg A."/>
            <person name="Pati A."/>
            <person name="Liolios K."/>
            <person name="Nordberg H.P."/>
            <person name="Cantor M.N."/>
            <person name="Hua S.X."/>
            <person name="Woyke T."/>
        </authorList>
    </citation>
    <scope>NUCLEOTIDE SEQUENCE [LARGE SCALE GENOMIC DNA]</scope>
    <source>
        <strain evidence="15 16">984</strain>
    </source>
</reference>
<dbReference type="Pfam" id="PF05697">
    <property type="entry name" value="Trigger_N"/>
    <property type="match status" value="1"/>
</dbReference>
<evidence type="ECO:0000256" key="13">
    <source>
        <dbReference type="RuleBase" id="RU003914"/>
    </source>
</evidence>
<keyword evidence="11" id="KW-0963">Cytoplasm</keyword>
<dbReference type="STRING" id="765910.MARPU_03375"/>
<dbReference type="Gene3D" id="1.10.3120.10">
    <property type="entry name" value="Trigger factor, C-terminal domain"/>
    <property type="match status" value="1"/>
</dbReference>
<evidence type="ECO:0000256" key="1">
    <source>
        <dbReference type="ARBA" id="ARBA00000971"/>
    </source>
</evidence>
<dbReference type="EMBL" id="CP007031">
    <property type="protein sequence ID" value="AHF03020.1"/>
    <property type="molecule type" value="Genomic_DNA"/>
</dbReference>
<dbReference type="Proteomes" id="UP000005275">
    <property type="component" value="Chromosome"/>
</dbReference>
<dbReference type="InterPro" id="IPR037041">
    <property type="entry name" value="Trigger_fac_C_sf"/>
</dbReference>
<comment type="similarity">
    <text evidence="2 11 13">Belongs to the FKBP-type PPIase family. Tig subfamily.</text>
</comment>
<evidence type="ECO:0000256" key="9">
    <source>
        <dbReference type="ARBA" id="ARBA00023306"/>
    </source>
</evidence>
<dbReference type="InterPro" id="IPR001179">
    <property type="entry name" value="PPIase_FKBP_dom"/>
</dbReference>
<dbReference type="InterPro" id="IPR008880">
    <property type="entry name" value="Trigger_fac_C"/>
</dbReference>
<keyword evidence="7 11" id="KW-0143">Chaperone</keyword>
<dbReference type="PIRSF" id="PIRSF003095">
    <property type="entry name" value="Trigger_factor"/>
    <property type="match status" value="1"/>
</dbReference>
<dbReference type="RefSeq" id="WP_005224702.1">
    <property type="nucleotide sequence ID" value="NZ_CP007031.1"/>
</dbReference>
<comment type="catalytic activity">
    <reaction evidence="1 11 12">
        <text>[protein]-peptidylproline (omega=180) = [protein]-peptidylproline (omega=0)</text>
        <dbReference type="Rhea" id="RHEA:16237"/>
        <dbReference type="Rhea" id="RHEA-COMP:10747"/>
        <dbReference type="Rhea" id="RHEA-COMP:10748"/>
        <dbReference type="ChEBI" id="CHEBI:83833"/>
        <dbReference type="ChEBI" id="CHEBI:83834"/>
        <dbReference type="EC" id="5.2.1.8"/>
    </reaction>
</comment>
<dbReference type="AlphaFoldDB" id="W0DWN2"/>
<evidence type="ECO:0000313" key="16">
    <source>
        <dbReference type="Proteomes" id="UP000005275"/>
    </source>
</evidence>
<comment type="function">
    <text evidence="11">Involved in protein export. Acts as a chaperone by maintaining the newly synthesized protein in an open conformation. Functions as a peptidyl-prolyl cis-trans isomerase.</text>
</comment>
<dbReference type="GO" id="GO:0015031">
    <property type="term" value="P:protein transport"/>
    <property type="evidence" value="ECO:0007669"/>
    <property type="project" value="UniProtKB-UniRule"/>
</dbReference>
<dbReference type="Gene3D" id="3.10.50.40">
    <property type="match status" value="1"/>
</dbReference>
<evidence type="ECO:0000256" key="10">
    <source>
        <dbReference type="ARBA" id="ARBA00029986"/>
    </source>
</evidence>
<evidence type="ECO:0000259" key="14">
    <source>
        <dbReference type="PROSITE" id="PS50059"/>
    </source>
</evidence>
<dbReference type="FunFam" id="3.10.50.40:FF:000001">
    <property type="entry name" value="Trigger factor"/>
    <property type="match status" value="1"/>
</dbReference>
<evidence type="ECO:0000256" key="7">
    <source>
        <dbReference type="ARBA" id="ARBA00023186"/>
    </source>
</evidence>
<dbReference type="HOGENOM" id="CLU_033058_2_0_6"/>
<dbReference type="KEGG" id="mpur:MARPU_03375"/>
<dbReference type="InterPro" id="IPR046357">
    <property type="entry name" value="PPIase_dom_sf"/>
</dbReference>
<dbReference type="InterPro" id="IPR008881">
    <property type="entry name" value="Trigger_fac_ribosome-bd_bac"/>
</dbReference>
<dbReference type="Gene3D" id="3.30.70.1050">
    <property type="entry name" value="Trigger factor ribosome-binding domain"/>
    <property type="match status" value="1"/>
</dbReference>
<dbReference type="GO" id="GO:0003755">
    <property type="term" value="F:peptidyl-prolyl cis-trans isomerase activity"/>
    <property type="evidence" value="ECO:0007669"/>
    <property type="project" value="UniProtKB-UniRule"/>
</dbReference>
<dbReference type="eggNOG" id="COG0544">
    <property type="taxonomic scope" value="Bacteria"/>
</dbReference>
<keyword evidence="9 11" id="KW-0131">Cell cycle</keyword>
<dbReference type="SUPFAM" id="SSF109998">
    <property type="entry name" value="Triger factor/SurA peptide-binding domain-like"/>
    <property type="match status" value="1"/>
</dbReference>
<dbReference type="SUPFAM" id="SSF54534">
    <property type="entry name" value="FKBP-like"/>
    <property type="match status" value="1"/>
</dbReference>
<evidence type="ECO:0000256" key="4">
    <source>
        <dbReference type="ARBA" id="ARBA00016902"/>
    </source>
</evidence>
<dbReference type="PANTHER" id="PTHR30560:SF3">
    <property type="entry name" value="TRIGGER FACTOR-LIKE PROTEIN TIG, CHLOROPLASTIC"/>
    <property type="match status" value="1"/>
</dbReference>
<evidence type="ECO:0000313" key="15">
    <source>
        <dbReference type="EMBL" id="AHF03020.1"/>
    </source>
</evidence>